<dbReference type="InterPro" id="IPR051395">
    <property type="entry name" value="Cytochrome_c_Peroxidase/MauG"/>
</dbReference>
<dbReference type="SUPFAM" id="SSF46626">
    <property type="entry name" value="Cytochrome c"/>
    <property type="match status" value="2"/>
</dbReference>
<dbReference type="InterPro" id="IPR009056">
    <property type="entry name" value="Cyt_c-like_dom"/>
</dbReference>
<keyword evidence="6" id="KW-0560">Oxidoreductase</keyword>
<organism evidence="12 13">
    <name type="scientific">Candidatus Thiopontia autotrophica</name>
    <dbReference type="NCBI Taxonomy" id="2841688"/>
    <lineage>
        <taxon>Bacteria</taxon>
        <taxon>Pseudomonadati</taxon>
        <taxon>Pseudomonadota</taxon>
        <taxon>Gammaproteobacteria</taxon>
        <taxon>Candidatus Thiopontia</taxon>
    </lineage>
</organism>
<gene>
    <name evidence="12" type="ORF">H8D24_01095</name>
</gene>
<protein>
    <submittedName>
        <fullName evidence="12">Photosynthetic protein synthase I</fullName>
    </submittedName>
</protein>
<feature type="domain" description="Cytochrome c" evidence="11">
    <location>
        <begin position="44"/>
        <end position="153"/>
    </location>
</feature>
<dbReference type="AlphaFoldDB" id="A0A8J6P9S2"/>
<comment type="PTM">
    <text evidence="8">Binds 2 heme groups per subunit.</text>
</comment>
<keyword evidence="3 9" id="KW-0479">Metal-binding</keyword>
<reference evidence="12 13" key="1">
    <citation type="submission" date="2020-08" db="EMBL/GenBank/DDBJ databases">
        <title>Bridging the membrane lipid divide: bacteria of the FCB group superphylum have the potential to synthesize archaeal ether lipids.</title>
        <authorList>
            <person name="Villanueva L."/>
            <person name="Von Meijenfeldt F.A.B."/>
            <person name="Westbye A.B."/>
            <person name="Yadav S."/>
            <person name="Hopmans E.C."/>
            <person name="Dutilh B.E."/>
            <person name="Sinninghe Damste J.S."/>
        </authorList>
    </citation>
    <scope>NUCLEOTIDE SEQUENCE [LARGE SCALE GENOMIC DNA]</scope>
    <source>
        <strain evidence="12">NIOZ-UU100</strain>
    </source>
</reference>
<dbReference type="GO" id="GO:0046872">
    <property type="term" value="F:metal ion binding"/>
    <property type="evidence" value="ECO:0007669"/>
    <property type="project" value="UniProtKB-KW"/>
</dbReference>
<evidence type="ECO:0000256" key="10">
    <source>
        <dbReference type="SAM" id="SignalP"/>
    </source>
</evidence>
<dbReference type="Pfam" id="PF03150">
    <property type="entry name" value="CCP_MauG"/>
    <property type="match status" value="1"/>
</dbReference>
<evidence type="ECO:0000256" key="3">
    <source>
        <dbReference type="ARBA" id="ARBA00022723"/>
    </source>
</evidence>
<comment type="caution">
    <text evidence="12">The sequence shown here is derived from an EMBL/GenBank/DDBJ whole genome shotgun (WGS) entry which is preliminary data.</text>
</comment>
<feature type="binding site" description="covalent" evidence="8">
    <location>
        <position position="69"/>
    </location>
    <ligand>
        <name>heme c</name>
        <dbReference type="ChEBI" id="CHEBI:61717"/>
        <label>1</label>
    </ligand>
</feature>
<evidence type="ECO:0000256" key="5">
    <source>
        <dbReference type="ARBA" id="ARBA00022764"/>
    </source>
</evidence>
<evidence type="ECO:0000256" key="9">
    <source>
        <dbReference type="PIRSR" id="PIRSR000294-2"/>
    </source>
</evidence>
<evidence type="ECO:0000256" key="1">
    <source>
        <dbReference type="ARBA" id="ARBA00004418"/>
    </source>
</evidence>
<evidence type="ECO:0000256" key="6">
    <source>
        <dbReference type="ARBA" id="ARBA00023002"/>
    </source>
</evidence>
<keyword evidence="2 8" id="KW-0349">Heme</keyword>
<keyword evidence="7 9" id="KW-0408">Iron</keyword>
<dbReference type="Proteomes" id="UP000654401">
    <property type="component" value="Unassembled WGS sequence"/>
</dbReference>
<dbReference type="InterPro" id="IPR036909">
    <property type="entry name" value="Cyt_c-like_dom_sf"/>
</dbReference>
<evidence type="ECO:0000256" key="4">
    <source>
        <dbReference type="ARBA" id="ARBA00022729"/>
    </source>
</evidence>
<dbReference type="PROSITE" id="PS51007">
    <property type="entry name" value="CYTC"/>
    <property type="match status" value="2"/>
</dbReference>
<comment type="cofactor">
    <cofactor evidence="8">
        <name>heme</name>
        <dbReference type="ChEBI" id="CHEBI:30413"/>
    </cofactor>
    <text evidence="8">Binds 2 heme groups.</text>
</comment>
<evidence type="ECO:0000256" key="8">
    <source>
        <dbReference type="PIRSR" id="PIRSR000294-1"/>
    </source>
</evidence>
<dbReference type="PIRSF" id="PIRSF000294">
    <property type="entry name" value="Cytochrome-c_peroxidase"/>
    <property type="match status" value="1"/>
</dbReference>
<keyword evidence="5" id="KW-0574">Periplasm</keyword>
<dbReference type="PANTHER" id="PTHR30600">
    <property type="entry name" value="CYTOCHROME C PEROXIDASE-RELATED"/>
    <property type="match status" value="1"/>
</dbReference>
<feature type="binding site" description="covalent" evidence="8">
    <location>
        <position position="205"/>
    </location>
    <ligand>
        <name>heme c</name>
        <dbReference type="ChEBI" id="CHEBI:61717"/>
        <label>2</label>
    </ligand>
</feature>
<accession>A0A8J6P9S2</accession>
<evidence type="ECO:0000256" key="2">
    <source>
        <dbReference type="ARBA" id="ARBA00022617"/>
    </source>
</evidence>
<dbReference type="Gene3D" id="1.10.760.10">
    <property type="entry name" value="Cytochrome c-like domain"/>
    <property type="match status" value="2"/>
</dbReference>
<keyword evidence="4 10" id="KW-0732">Signal</keyword>
<dbReference type="InterPro" id="IPR026259">
    <property type="entry name" value="MauG/Cytc_peroxidase"/>
</dbReference>
<comment type="subcellular location">
    <subcellularLocation>
        <location evidence="1">Periplasm</location>
    </subcellularLocation>
</comment>
<dbReference type="GO" id="GO:0009055">
    <property type="term" value="F:electron transfer activity"/>
    <property type="evidence" value="ECO:0007669"/>
    <property type="project" value="InterPro"/>
</dbReference>
<sequence length="378" mass="40973">MGERLKTVQGAIAATIALSLSVGVSTAVAAGSHGPVAKIDVNAAKAELGKRLFFDRRLSGDAGIACADCHSPDHGFGSKDALSPGYPGNGHFRNAPSLVNTAHKKTWMHDGRLGTNLNDVTREMLTEDYIMNMDMRMMQERVKQDSEYLALYKAAGMNEPSNGSIRKMLPIFMKTLTTRNAPVDNGTMSDAAKRGGAIFDGKGGCNQCHTGALYSDGGRHNTGVPENLDVFLDPMNHQAYLAYGIGMGVENIFNTKRDIGAAVQTHEADGSDRGMFMTPQLRGLKYSAPYMHNGMMGTLDDVVEFYNQGGGQDSNKSSLLKPLRLTDGEKADLVAYLEALSGDALTGPEFVWSKPFPAEYEVIENWRQVDNRTRAPIK</sequence>
<dbReference type="GO" id="GO:0004130">
    <property type="term" value="F:cytochrome-c peroxidase activity"/>
    <property type="evidence" value="ECO:0007669"/>
    <property type="project" value="TreeGrafter"/>
</dbReference>
<feature type="binding site" description="covalent" evidence="8">
    <location>
        <position position="208"/>
    </location>
    <ligand>
        <name>heme c</name>
        <dbReference type="ChEBI" id="CHEBI:61717"/>
        <label>2</label>
    </ligand>
</feature>
<dbReference type="GO" id="GO:0042597">
    <property type="term" value="C:periplasmic space"/>
    <property type="evidence" value="ECO:0007669"/>
    <property type="project" value="UniProtKB-SubCell"/>
</dbReference>
<dbReference type="GO" id="GO:0020037">
    <property type="term" value="F:heme binding"/>
    <property type="evidence" value="ECO:0007669"/>
    <property type="project" value="InterPro"/>
</dbReference>
<dbReference type="InterPro" id="IPR004852">
    <property type="entry name" value="Di-haem_cyt_c_peroxidsae"/>
</dbReference>
<evidence type="ECO:0000256" key="7">
    <source>
        <dbReference type="ARBA" id="ARBA00023004"/>
    </source>
</evidence>
<evidence type="ECO:0000259" key="11">
    <source>
        <dbReference type="PROSITE" id="PS51007"/>
    </source>
</evidence>
<feature type="binding site" description="axial binding residue" evidence="9">
    <location>
        <position position="209"/>
    </location>
    <ligand>
        <name>heme c</name>
        <dbReference type="ChEBI" id="CHEBI:61717"/>
        <label>2</label>
    </ligand>
    <ligandPart>
        <name>Fe</name>
        <dbReference type="ChEBI" id="CHEBI:18248"/>
    </ligandPart>
</feature>
<evidence type="ECO:0000313" key="12">
    <source>
        <dbReference type="EMBL" id="MBC8518991.1"/>
    </source>
</evidence>
<proteinExistence type="predicted"/>
<dbReference type="EMBL" id="JACNFK010000014">
    <property type="protein sequence ID" value="MBC8518991.1"/>
    <property type="molecule type" value="Genomic_DNA"/>
</dbReference>
<feature type="binding site" description="axial binding residue" evidence="9">
    <location>
        <position position="70"/>
    </location>
    <ligand>
        <name>heme c</name>
        <dbReference type="ChEBI" id="CHEBI:61717"/>
        <label>1</label>
    </ligand>
    <ligandPart>
        <name>Fe</name>
        <dbReference type="ChEBI" id="CHEBI:18248"/>
    </ligandPart>
</feature>
<dbReference type="PANTHER" id="PTHR30600:SF10">
    <property type="entry name" value="BLL6722 PROTEIN"/>
    <property type="match status" value="1"/>
</dbReference>
<evidence type="ECO:0000313" key="13">
    <source>
        <dbReference type="Proteomes" id="UP000654401"/>
    </source>
</evidence>
<feature type="signal peptide" evidence="10">
    <location>
        <begin position="1"/>
        <end position="29"/>
    </location>
</feature>
<name>A0A8J6P9S2_9GAMM</name>
<feature type="domain" description="Cytochrome c" evidence="11">
    <location>
        <begin position="190"/>
        <end position="341"/>
    </location>
</feature>
<feature type="chain" id="PRO_5035311027" evidence="10">
    <location>
        <begin position="30"/>
        <end position="378"/>
    </location>
</feature>
<feature type="binding site" description="covalent" evidence="8">
    <location>
        <position position="66"/>
    </location>
    <ligand>
        <name>heme c</name>
        <dbReference type="ChEBI" id="CHEBI:61717"/>
        <label>1</label>
    </ligand>
</feature>